<comment type="caution">
    <text evidence="5">The sequence shown here is derived from an EMBL/GenBank/DDBJ whole genome shotgun (WGS) entry which is preliminary data.</text>
</comment>
<feature type="transmembrane region" description="Helical" evidence="3">
    <location>
        <begin position="203"/>
        <end position="223"/>
    </location>
</feature>
<dbReference type="Pfam" id="PF00486">
    <property type="entry name" value="Trans_reg_C"/>
    <property type="match status" value="1"/>
</dbReference>
<dbReference type="Proteomes" id="UP000782117">
    <property type="component" value="Unassembled WGS sequence"/>
</dbReference>
<dbReference type="InterPro" id="IPR001867">
    <property type="entry name" value="OmpR/PhoB-type_DNA-bd"/>
</dbReference>
<evidence type="ECO:0000256" key="2">
    <source>
        <dbReference type="PROSITE-ProRule" id="PRU01091"/>
    </source>
</evidence>
<accession>A0ABS2F8N7</accession>
<protein>
    <submittedName>
        <fullName evidence="5">Helix-turn-helix domain-containing protein</fullName>
    </submittedName>
</protein>
<dbReference type="InterPro" id="IPR016032">
    <property type="entry name" value="Sig_transdc_resp-reg_C-effctor"/>
</dbReference>
<keyword evidence="6" id="KW-1185">Reference proteome</keyword>
<dbReference type="EMBL" id="JACJKJ010000005">
    <property type="protein sequence ID" value="MBM6806123.1"/>
    <property type="molecule type" value="Genomic_DNA"/>
</dbReference>
<evidence type="ECO:0000256" key="3">
    <source>
        <dbReference type="SAM" id="Phobius"/>
    </source>
</evidence>
<dbReference type="RefSeq" id="WP_204499842.1">
    <property type="nucleotide sequence ID" value="NZ_JACJKJ010000005.1"/>
</dbReference>
<keyword evidence="3" id="KW-0812">Transmembrane</keyword>
<keyword evidence="3" id="KW-1133">Transmembrane helix</keyword>
<gene>
    <name evidence="5" type="ORF">H6A24_06355</name>
</gene>
<evidence type="ECO:0000259" key="4">
    <source>
        <dbReference type="PROSITE" id="PS51755"/>
    </source>
</evidence>
<dbReference type="PROSITE" id="PS51755">
    <property type="entry name" value="OMPR_PHOB"/>
    <property type="match status" value="1"/>
</dbReference>
<feature type="transmembrane region" description="Helical" evidence="3">
    <location>
        <begin position="6"/>
        <end position="26"/>
    </location>
</feature>
<evidence type="ECO:0000256" key="1">
    <source>
        <dbReference type="ARBA" id="ARBA00023125"/>
    </source>
</evidence>
<name>A0ABS2F8N7_9BACE</name>
<feature type="DNA-binding region" description="OmpR/PhoB-type" evidence="2">
    <location>
        <begin position="251"/>
        <end position="352"/>
    </location>
</feature>
<dbReference type="SUPFAM" id="SSF46894">
    <property type="entry name" value="C-terminal effector domain of the bipartite response regulators"/>
    <property type="match status" value="1"/>
</dbReference>
<evidence type="ECO:0000313" key="5">
    <source>
        <dbReference type="EMBL" id="MBM6806123.1"/>
    </source>
</evidence>
<keyword evidence="1 2" id="KW-0238">DNA-binding</keyword>
<proteinExistence type="predicted"/>
<dbReference type="SMART" id="SM00862">
    <property type="entry name" value="Trans_reg_C"/>
    <property type="match status" value="1"/>
</dbReference>
<dbReference type="InterPro" id="IPR036388">
    <property type="entry name" value="WH-like_DNA-bd_sf"/>
</dbReference>
<feature type="domain" description="OmpR/PhoB-type" evidence="4">
    <location>
        <begin position="251"/>
        <end position="352"/>
    </location>
</feature>
<reference evidence="5 6" key="1">
    <citation type="journal article" date="2021" name="Sci. Rep.">
        <title>The distribution of antibiotic resistance genes in chicken gut microbiota commensals.</title>
        <authorList>
            <person name="Juricova H."/>
            <person name="Matiasovicova J."/>
            <person name="Kubasova T."/>
            <person name="Cejkova D."/>
            <person name="Rychlik I."/>
        </authorList>
    </citation>
    <scope>NUCLEOTIDE SEQUENCE [LARGE SCALE GENOMIC DNA]</scope>
    <source>
        <strain evidence="5 6">An768</strain>
    </source>
</reference>
<organism evidence="5 6">
    <name type="scientific">Bacteroides caecicola</name>
    <dbReference type="NCBI Taxonomy" id="1462569"/>
    <lineage>
        <taxon>Bacteria</taxon>
        <taxon>Pseudomonadati</taxon>
        <taxon>Bacteroidota</taxon>
        <taxon>Bacteroidia</taxon>
        <taxon>Bacteroidales</taxon>
        <taxon>Bacteroidaceae</taxon>
        <taxon>Bacteroides</taxon>
    </lineage>
</organism>
<sequence>MKQLWKTIVAIVFVLLPCVLVCIWLYDVRINEWREVASRTLRNSLKEEINQRETKMALRISSKANYKRLTESDFPMKVGITTEKGSREYEITWVEHKQNIESNPRIRSRHTILLQSYPFSAEILAKHWRDSLQVSGFRTKGLLRMCALDVNSGKENCTYIGDSVRIAQADSLGTFVVGYACEIAVTGFLSYHWWQVYLLSDWIWILSLLFFIGGLVVWIWKYYPVIKERYFIKKIEVEKPVLVAAVEFPYVQCCQLPDGTLFDKEHGILQKGTRKGKLSRLENELLWMLVNAKNEAISIDRLKEALWSTKVESNSSVYTTIHRLREKMTKVSSFTIKNEGGSYRLTTSELKD</sequence>
<keyword evidence="3" id="KW-0472">Membrane</keyword>
<dbReference type="Gene3D" id="1.10.10.10">
    <property type="entry name" value="Winged helix-like DNA-binding domain superfamily/Winged helix DNA-binding domain"/>
    <property type="match status" value="1"/>
</dbReference>
<evidence type="ECO:0000313" key="6">
    <source>
        <dbReference type="Proteomes" id="UP000782117"/>
    </source>
</evidence>
<feature type="transmembrane region" description="Helical" evidence="3">
    <location>
        <begin position="172"/>
        <end position="191"/>
    </location>
</feature>